<dbReference type="PROSITE" id="PS50280">
    <property type="entry name" value="SET"/>
    <property type="match status" value="1"/>
</dbReference>
<accession>A0A8W8KYH9</accession>
<dbReference type="Gene3D" id="2.170.270.10">
    <property type="entry name" value="SET domain"/>
    <property type="match status" value="1"/>
</dbReference>
<sequence>MMNQQYIAYFILIVGIFSTVFPIHVVTLKCKAGFENIAKWCFSIHLESKSLSKSREICEKTGGNMVLLDEHMKLNLLRKYIQEKRLIHKLYVKNKEALLKSYQELQDLLTHHKKYCKSYKKNKLKKPTEEFYVPNAKLPVFFDENERARLTTPPGYFIANSSIPSAGYGAWTMTGVKKYTVLGEYEGEEHKKEGNQPYSWVIYEDKERKKKHYIDASSPAKSNWLRYVNCARNVREENVFSFGCDGLVFYMTTKDVEPNTELLTWYGENDGRFLGITRLHPASEMNLKSASHIRLSYMPKDSLKDYLKYHQNWFSNKYDKKSNKTYHGIIDIYEDGTWTMQREGNYTYYTGEQGLLVPFVCEHEPLEKE</sequence>
<dbReference type="Pfam" id="PF21549">
    <property type="entry name" value="PRDM2_PR"/>
    <property type="match status" value="1"/>
</dbReference>
<dbReference type="InterPro" id="IPR016187">
    <property type="entry name" value="CTDL_fold"/>
</dbReference>
<feature type="domain" description="SET" evidence="2">
    <location>
        <begin position="154"/>
        <end position="267"/>
    </location>
</feature>
<keyword evidence="1" id="KW-0472">Membrane</keyword>
<name>A0A8W8KYH9_MAGGI</name>
<evidence type="ECO:0000259" key="2">
    <source>
        <dbReference type="PROSITE" id="PS50280"/>
    </source>
</evidence>
<evidence type="ECO:0000313" key="3">
    <source>
        <dbReference type="EnsemblMetazoa" id="G25600.1:cds"/>
    </source>
</evidence>
<dbReference type="OrthoDB" id="9439254at2759"/>
<keyword evidence="4" id="KW-1185">Reference proteome</keyword>
<protein>
    <recommendedName>
        <fullName evidence="2">SET domain-containing protein</fullName>
    </recommendedName>
</protein>
<dbReference type="Gene3D" id="3.10.100.10">
    <property type="entry name" value="Mannose-Binding Protein A, subunit A"/>
    <property type="match status" value="1"/>
</dbReference>
<evidence type="ECO:0000256" key="1">
    <source>
        <dbReference type="SAM" id="Phobius"/>
    </source>
</evidence>
<proteinExistence type="predicted"/>
<keyword evidence="1" id="KW-0812">Transmembrane</keyword>
<dbReference type="SMART" id="SM00317">
    <property type="entry name" value="SET"/>
    <property type="match status" value="1"/>
</dbReference>
<dbReference type="SUPFAM" id="SSF82199">
    <property type="entry name" value="SET domain"/>
    <property type="match status" value="1"/>
</dbReference>
<evidence type="ECO:0000313" key="4">
    <source>
        <dbReference type="Proteomes" id="UP000005408"/>
    </source>
</evidence>
<organism evidence="3 4">
    <name type="scientific">Magallana gigas</name>
    <name type="common">Pacific oyster</name>
    <name type="synonym">Crassostrea gigas</name>
    <dbReference type="NCBI Taxonomy" id="29159"/>
    <lineage>
        <taxon>Eukaryota</taxon>
        <taxon>Metazoa</taxon>
        <taxon>Spiralia</taxon>
        <taxon>Lophotrochozoa</taxon>
        <taxon>Mollusca</taxon>
        <taxon>Bivalvia</taxon>
        <taxon>Autobranchia</taxon>
        <taxon>Pteriomorphia</taxon>
        <taxon>Ostreida</taxon>
        <taxon>Ostreoidea</taxon>
        <taxon>Ostreidae</taxon>
        <taxon>Magallana</taxon>
    </lineage>
</organism>
<reference evidence="3" key="1">
    <citation type="submission" date="2022-08" db="UniProtKB">
        <authorList>
            <consortium name="EnsemblMetazoa"/>
        </authorList>
    </citation>
    <scope>IDENTIFICATION</scope>
    <source>
        <strain evidence="3">05x7-T-G4-1.051#20</strain>
    </source>
</reference>
<dbReference type="SUPFAM" id="SSF56436">
    <property type="entry name" value="C-type lectin-like"/>
    <property type="match status" value="1"/>
</dbReference>
<dbReference type="InterPro" id="IPR001214">
    <property type="entry name" value="SET_dom"/>
</dbReference>
<dbReference type="Proteomes" id="UP000005408">
    <property type="component" value="Unassembled WGS sequence"/>
</dbReference>
<dbReference type="AlphaFoldDB" id="A0A8W8KYH9"/>
<dbReference type="InterPro" id="IPR046341">
    <property type="entry name" value="SET_dom_sf"/>
</dbReference>
<dbReference type="EnsemblMetazoa" id="G25600.1">
    <property type="protein sequence ID" value="G25600.1:cds"/>
    <property type="gene ID" value="G25600"/>
</dbReference>
<keyword evidence="1" id="KW-1133">Transmembrane helix</keyword>
<feature type="transmembrane region" description="Helical" evidence="1">
    <location>
        <begin position="6"/>
        <end position="26"/>
    </location>
</feature>
<dbReference type="InterPro" id="IPR016186">
    <property type="entry name" value="C-type_lectin-like/link_sf"/>
</dbReference>